<dbReference type="PANTHER" id="PTHR47628">
    <property type="match status" value="1"/>
</dbReference>
<dbReference type="Pfam" id="PF13433">
    <property type="entry name" value="Peripla_BP_5"/>
    <property type="match status" value="1"/>
</dbReference>
<accession>A0A376AA42</accession>
<keyword evidence="2" id="KW-1185">Reference proteome</keyword>
<name>A0A376AA42_9HYPH</name>
<dbReference type="AlphaFoldDB" id="A0A376AA42"/>
<dbReference type="PANTHER" id="PTHR47628:SF1">
    <property type="entry name" value="ALIPHATIC AMIDASE EXPRESSION-REGULATING PROTEIN"/>
    <property type="match status" value="1"/>
</dbReference>
<protein>
    <recommendedName>
        <fullName evidence="3">Leucine-binding protein domain-containing protein</fullName>
    </recommendedName>
</protein>
<dbReference type="Gene3D" id="3.40.50.2300">
    <property type="match status" value="1"/>
</dbReference>
<gene>
    <name evidence="1" type="ORF">RHIZ70_362</name>
</gene>
<evidence type="ECO:0000313" key="2">
    <source>
        <dbReference type="Proteomes" id="UP000254764"/>
    </source>
</evidence>
<evidence type="ECO:0008006" key="3">
    <source>
        <dbReference type="Google" id="ProtNLM"/>
    </source>
</evidence>
<dbReference type="InterPro" id="IPR028082">
    <property type="entry name" value="Peripla_BP_I"/>
</dbReference>
<reference evidence="2" key="1">
    <citation type="submission" date="2018-07" db="EMBL/GenBank/DDBJ databases">
        <authorList>
            <person name="Peiro R."/>
            <person name="Begona"/>
            <person name="Cbmso G."/>
            <person name="Lopez M."/>
            <person name="Gonzalez S."/>
        </authorList>
    </citation>
    <scope>NUCLEOTIDE SEQUENCE [LARGE SCALE GENOMIC DNA]</scope>
</reference>
<sequence>MYAALSRATRDGVLRGVEEVNSDPELDVCFRVTERDPEGRLDRYAPQCREILRSSAARHIFGCITSASRKEVIPELERFDGVLWYPVPYEGFEASERVAYMHSCPNQHLLPLLDWALPALGACAYLVGSNYIWGWEMAQIARERIAAAGGQVLGDRYLPIGDTELDHIIHDIRTLKPSFILNSLVGDSSYAFLARLAELKQEADFAEGLTVLSCNFTECEIEAAGKAAEGLVSAGPWFEPDGGAGGSFHEMARQSVRELAGLLQGRPGAEELPLAELLHLAVRSGRTTRLDPVHLHARQPAIIARLTNGHFDEIKRLPAMRADPYLTQRSQPGKTGVRLKVVS</sequence>
<organism evidence="1 2">
    <name type="scientific">Ciceribacter selenitireducens ATCC BAA-1503</name>
    <dbReference type="NCBI Taxonomy" id="1336235"/>
    <lineage>
        <taxon>Bacteria</taxon>
        <taxon>Pseudomonadati</taxon>
        <taxon>Pseudomonadota</taxon>
        <taxon>Alphaproteobacteria</taxon>
        <taxon>Hyphomicrobiales</taxon>
        <taxon>Rhizobiaceae</taxon>
        <taxon>Ciceribacter</taxon>
    </lineage>
</organism>
<dbReference type="SUPFAM" id="SSF53822">
    <property type="entry name" value="Periplasmic binding protein-like I"/>
    <property type="match status" value="1"/>
</dbReference>
<proteinExistence type="predicted"/>
<dbReference type="EMBL" id="UEYP01000012">
    <property type="protein sequence ID" value="SSC64654.1"/>
    <property type="molecule type" value="Genomic_DNA"/>
</dbReference>
<evidence type="ECO:0000313" key="1">
    <source>
        <dbReference type="EMBL" id="SSC64654.1"/>
    </source>
</evidence>
<dbReference type="Proteomes" id="UP000254764">
    <property type="component" value="Unassembled WGS sequence"/>
</dbReference>